<dbReference type="Pfam" id="PF01569">
    <property type="entry name" value="PAP2"/>
    <property type="match status" value="1"/>
</dbReference>
<dbReference type="AlphaFoldDB" id="A0A8J8KAL3"/>
<feature type="transmembrane region" description="Helical" evidence="1">
    <location>
        <begin position="53"/>
        <end position="74"/>
    </location>
</feature>
<keyword evidence="1" id="KW-0812">Transmembrane</keyword>
<dbReference type="Gene3D" id="1.20.144.10">
    <property type="entry name" value="Phosphatidic acid phosphatase type 2/haloperoxidase"/>
    <property type="match status" value="1"/>
</dbReference>
<comment type="caution">
    <text evidence="3">The sequence shown here is derived from an EMBL/GenBank/DDBJ whole genome shotgun (WGS) entry which is preliminary data.</text>
</comment>
<accession>A0A8J8KAL3</accession>
<dbReference type="SMART" id="SM00014">
    <property type="entry name" value="acidPPc"/>
    <property type="match status" value="1"/>
</dbReference>
<feature type="domain" description="Phosphatidic acid phosphatase type 2/haloperoxidase" evidence="2">
    <location>
        <begin position="57"/>
        <end position="176"/>
    </location>
</feature>
<dbReference type="PANTHER" id="PTHR14969:SF13">
    <property type="entry name" value="AT30094P"/>
    <property type="match status" value="1"/>
</dbReference>
<dbReference type="OrthoDB" id="10182at2157"/>
<gene>
    <name evidence="3" type="ORF">HT576_04870</name>
</gene>
<feature type="transmembrane region" description="Helical" evidence="1">
    <location>
        <begin position="155"/>
        <end position="175"/>
    </location>
</feature>
<reference evidence="3" key="1">
    <citation type="submission" date="2020-06" db="EMBL/GenBank/DDBJ databases">
        <title>Haloterrigena sp. nov., an extremely halophilic archaeon isolated from a saline sediment.</title>
        <authorList>
            <person name="Liu B.-B."/>
        </authorList>
    </citation>
    <scope>NUCLEOTIDE SEQUENCE</scope>
    <source>
        <strain evidence="3">SYSU A121-1</strain>
    </source>
</reference>
<dbReference type="EMBL" id="JABURA010000001">
    <property type="protein sequence ID" value="NUB90370.1"/>
    <property type="molecule type" value="Genomic_DNA"/>
</dbReference>
<evidence type="ECO:0000313" key="3">
    <source>
        <dbReference type="EMBL" id="NUB90370.1"/>
    </source>
</evidence>
<dbReference type="Proteomes" id="UP000728647">
    <property type="component" value="Unassembled WGS sequence"/>
</dbReference>
<dbReference type="PANTHER" id="PTHR14969">
    <property type="entry name" value="SPHINGOSINE-1-PHOSPHATE PHOSPHOHYDROLASE"/>
    <property type="match status" value="1"/>
</dbReference>
<keyword evidence="1" id="KW-1133">Transmembrane helix</keyword>
<keyword evidence="1" id="KW-0472">Membrane</keyword>
<feature type="transmembrane region" description="Helical" evidence="1">
    <location>
        <begin position="20"/>
        <end position="46"/>
    </location>
</feature>
<name>A0A8J8KAL3_9EURY</name>
<protein>
    <submittedName>
        <fullName evidence="3">Phosphatase PAP2 family protein</fullName>
    </submittedName>
</protein>
<dbReference type="InterPro" id="IPR000326">
    <property type="entry name" value="PAP2/HPO"/>
</dbReference>
<dbReference type="RefSeq" id="WP_174701409.1">
    <property type="nucleotide sequence ID" value="NZ_JABURA010000001.1"/>
</dbReference>
<evidence type="ECO:0000313" key="4">
    <source>
        <dbReference type="Proteomes" id="UP000728647"/>
    </source>
</evidence>
<sequence>MSRGIGVLPQIQELVPEWAALLVALLTQLGDVWFLALLVGVVYWLRPDDREDAAVLVGLMLAGFSLVTALKYAFALPRPGQPLAELEALGPLARSLYEATGTADGYGFPSGHAVLTTVVYGGLAWRLSIGTTRQRAAAAATVVSLVSASRIALGVHYLVDVVAGVAVGLAFLIVADRLTARYPTDQQTVAFAIAVAVGVVALATSGAAIDAVLVFVATLVVFGGLQFARGGRDRSSARG</sequence>
<organism evidence="3 4">
    <name type="scientific">Haloterrigena gelatinilytica</name>
    <dbReference type="NCBI Taxonomy" id="2741724"/>
    <lineage>
        <taxon>Archaea</taxon>
        <taxon>Methanobacteriati</taxon>
        <taxon>Methanobacteriota</taxon>
        <taxon>Stenosarchaea group</taxon>
        <taxon>Halobacteria</taxon>
        <taxon>Halobacteriales</taxon>
        <taxon>Natrialbaceae</taxon>
        <taxon>Haloterrigena</taxon>
    </lineage>
</organism>
<feature type="transmembrane region" description="Helical" evidence="1">
    <location>
        <begin position="211"/>
        <end position="228"/>
    </location>
</feature>
<evidence type="ECO:0000256" key="1">
    <source>
        <dbReference type="SAM" id="Phobius"/>
    </source>
</evidence>
<evidence type="ECO:0000259" key="2">
    <source>
        <dbReference type="SMART" id="SM00014"/>
    </source>
</evidence>
<proteinExistence type="predicted"/>
<dbReference type="InterPro" id="IPR036938">
    <property type="entry name" value="PAP2/HPO_sf"/>
</dbReference>
<dbReference type="SUPFAM" id="SSF48317">
    <property type="entry name" value="Acid phosphatase/Vanadium-dependent haloperoxidase"/>
    <property type="match status" value="1"/>
</dbReference>